<evidence type="ECO:0000313" key="4">
    <source>
        <dbReference type="EMBL" id="KAJ7097051.1"/>
    </source>
</evidence>
<sequence length="211" mass="20513">MFSFTTHLFTLFVASVGVLGLTPNAPSSAQSGGTVTITWSSTATDPTFSIELTHPSFNAAIAIANNVDPLNNQVTVGLPIVPADSDYTLQFVNITDINQVFATSPDFSIAPAPSTSASASTATATMPTASTNVGASTNGASTAGASTGASVITPLSSAPASAASGASAVSSAASTTGSGFPTSGATRAFAPLSGLGLGIGPVGLLAGAWLL</sequence>
<comment type="caution">
    <text evidence="4">The sequence shown here is derived from an EMBL/GenBank/DDBJ whole genome shotgun (WGS) entry which is preliminary data.</text>
</comment>
<dbReference type="Pfam" id="PF10342">
    <property type="entry name" value="Kre9_KNH"/>
    <property type="match status" value="1"/>
</dbReference>
<name>A0AAD6XUN1_9AGAR</name>
<reference evidence="4" key="1">
    <citation type="submission" date="2023-03" db="EMBL/GenBank/DDBJ databases">
        <title>Massive genome expansion in bonnet fungi (Mycena s.s.) driven by repeated elements and novel gene families across ecological guilds.</title>
        <authorList>
            <consortium name="Lawrence Berkeley National Laboratory"/>
            <person name="Harder C.B."/>
            <person name="Miyauchi S."/>
            <person name="Viragh M."/>
            <person name="Kuo A."/>
            <person name="Thoen E."/>
            <person name="Andreopoulos B."/>
            <person name="Lu D."/>
            <person name="Skrede I."/>
            <person name="Drula E."/>
            <person name="Henrissat B."/>
            <person name="Morin E."/>
            <person name="Kohler A."/>
            <person name="Barry K."/>
            <person name="LaButti K."/>
            <person name="Morin E."/>
            <person name="Salamov A."/>
            <person name="Lipzen A."/>
            <person name="Mereny Z."/>
            <person name="Hegedus B."/>
            <person name="Baldrian P."/>
            <person name="Stursova M."/>
            <person name="Weitz H."/>
            <person name="Taylor A."/>
            <person name="Grigoriev I.V."/>
            <person name="Nagy L.G."/>
            <person name="Martin F."/>
            <person name="Kauserud H."/>
        </authorList>
    </citation>
    <scope>NUCLEOTIDE SEQUENCE</scope>
    <source>
        <strain evidence="4">CBHHK173m</strain>
    </source>
</reference>
<evidence type="ECO:0000256" key="2">
    <source>
        <dbReference type="SAM" id="SignalP"/>
    </source>
</evidence>
<proteinExistence type="predicted"/>
<dbReference type="InterPro" id="IPR018466">
    <property type="entry name" value="Kre9/Knh1-like_N"/>
</dbReference>
<feature type="domain" description="Yeast cell wall synthesis Kre9/Knh1-like N-terminal" evidence="3">
    <location>
        <begin position="22"/>
        <end position="109"/>
    </location>
</feature>
<feature type="signal peptide" evidence="2">
    <location>
        <begin position="1"/>
        <end position="20"/>
    </location>
</feature>
<dbReference type="Proteomes" id="UP001222325">
    <property type="component" value="Unassembled WGS sequence"/>
</dbReference>
<evidence type="ECO:0000256" key="1">
    <source>
        <dbReference type="ARBA" id="ARBA00022729"/>
    </source>
</evidence>
<keyword evidence="5" id="KW-1185">Reference proteome</keyword>
<organism evidence="4 5">
    <name type="scientific">Mycena belliarum</name>
    <dbReference type="NCBI Taxonomy" id="1033014"/>
    <lineage>
        <taxon>Eukaryota</taxon>
        <taxon>Fungi</taxon>
        <taxon>Dikarya</taxon>
        <taxon>Basidiomycota</taxon>
        <taxon>Agaricomycotina</taxon>
        <taxon>Agaricomycetes</taxon>
        <taxon>Agaricomycetidae</taxon>
        <taxon>Agaricales</taxon>
        <taxon>Marasmiineae</taxon>
        <taxon>Mycenaceae</taxon>
        <taxon>Mycena</taxon>
    </lineage>
</organism>
<protein>
    <recommendedName>
        <fullName evidence="3">Yeast cell wall synthesis Kre9/Knh1-like N-terminal domain-containing protein</fullName>
    </recommendedName>
</protein>
<accession>A0AAD6XUN1</accession>
<dbReference type="AlphaFoldDB" id="A0AAD6XUN1"/>
<evidence type="ECO:0000313" key="5">
    <source>
        <dbReference type="Proteomes" id="UP001222325"/>
    </source>
</evidence>
<keyword evidence="1 2" id="KW-0732">Signal</keyword>
<gene>
    <name evidence="4" type="ORF">B0H15DRAFT_1019410</name>
</gene>
<evidence type="ECO:0000259" key="3">
    <source>
        <dbReference type="Pfam" id="PF10342"/>
    </source>
</evidence>
<dbReference type="EMBL" id="JARJCN010000010">
    <property type="protein sequence ID" value="KAJ7097051.1"/>
    <property type="molecule type" value="Genomic_DNA"/>
</dbReference>
<feature type="chain" id="PRO_5041961445" description="Yeast cell wall synthesis Kre9/Knh1-like N-terminal domain-containing protein" evidence="2">
    <location>
        <begin position="21"/>
        <end position="211"/>
    </location>
</feature>